<protein>
    <submittedName>
        <fullName evidence="10">Multidrug transporter EmrE</fullName>
    </submittedName>
</protein>
<sequence>MPSLATYLLLAAAICAEVVATTALARSASFTRLWPSVITVVGYALAFWFLSYPIRVLPTGVIYAIWSGLGVVLITLVAWLWAGERLDTAALLGLALIVAGVVVINVFSGSMRH</sequence>
<evidence type="ECO:0000313" key="11">
    <source>
        <dbReference type="Proteomes" id="UP000193570"/>
    </source>
</evidence>
<dbReference type="FunFam" id="1.10.3730.20:FF:000001">
    <property type="entry name" value="Quaternary ammonium compound resistance transporter SugE"/>
    <property type="match status" value="1"/>
</dbReference>
<feature type="transmembrane region" description="Helical" evidence="9">
    <location>
        <begin position="88"/>
        <end position="107"/>
    </location>
</feature>
<dbReference type="OrthoDB" id="9808638at2"/>
<dbReference type="EMBL" id="FWFK01000007">
    <property type="protein sequence ID" value="SLN69712.1"/>
    <property type="molecule type" value="Genomic_DNA"/>
</dbReference>
<dbReference type="GO" id="GO:0015199">
    <property type="term" value="F:amino-acid betaine transmembrane transporter activity"/>
    <property type="evidence" value="ECO:0007669"/>
    <property type="project" value="TreeGrafter"/>
</dbReference>
<dbReference type="InterPro" id="IPR037185">
    <property type="entry name" value="EmrE-like"/>
</dbReference>
<keyword evidence="3" id="KW-1003">Cell membrane</keyword>
<evidence type="ECO:0000256" key="5">
    <source>
        <dbReference type="ARBA" id="ARBA00022989"/>
    </source>
</evidence>
<gene>
    <name evidence="10" type="primary">emrE</name>
    <name evidence="10" type="ORF">ROJ8625_03629</name>
</gene>
<organism evidence="10 11">
    <name type="scientific">Roseivivax jejudonensis</name>
    <dbReference type="NCBI Taxonomy" id="1529041"/>
    <lineage>
        <taxon>Bacteria</taxon>
        <taxon>Pseudomonadati</taxon>
        <taxon>Pseudomonadota</taxon>
        <taxon>Alphaproteobacteria</taxon>
        <taxon>Rhodobacterales</taxon>
        <taxon>Roseobacteraceae</taxon>
        <taxon>Roseivivax</taxon>
    </lineage>
</organism>
<comment type="similarity">
    <text evidence="7 8">Belongs to the drug/metabolite transporter (DMT) superfamily. Small multidrug resistance (SMR) (TC 2.A.7.1) family.</text>
</comment>
<dbReference type="PANTHER" id="PTHR30561:SF1">
    <property type="entry name" value="MULTIDRUG TRANSPORTER EMRE"/>
    <property type="match status" value="1"/>
</dbReference>
<dbReference type="GO" id="GO:0015297">
    <property type="term" value="F:antiporter activity"/>
    <property type="evidence" value="ECO:0007669"/>
    <property type="project" value="TreeGrafter"/>
</dbReference>
<dbReference type="GO" id="GO:0005886">
    <property type="term" value="C:plasma membrane"/>
    <property type="evidence" value="ECO:0007669"/>
    <property type="project" value="UniProtKB-SubCell"/>
</dbReference>
<evidence type="ECO:0000256" key="6">
    <source>
        <dbReference type="ARBA" id="ARBA00023136"/>
    </source>
</evidence>
<evidence type="ECO:0000256" key="8">
    <source>
        <dbReference type="RuleBase" id="RU003942"/>
    </source>
</evidence>
<keyword evidence="5 9" id="KW-1133">Transmembrane helix</keyword>
<evidence type="ECO:0000256" key="1">
    <source>
        <dbReference type="ARBA" id="ARBA00004651"/>
    </source>
</evidence>
<keyword evidence="11" id="KW-1185">Reference proteome</keyword>
<dbReference type="InterPro" id="IPR000390">
    <property type="entry name" value="Small_drug/metabolite_transptr"/>
</dbReference>
<dbReference type="Gene3D" id="1.10.3730.20">
    <property type="match status" value="1"/>
</dbReference>
<dbReference type="InterPro" id="IPR045324">
    <property type="entry name" value="Small_multidrug_res"/>
</dbReference>
<accession>A0A1X7A462</accession>
<keyword evidence="4 8" id="KW-0812">Transmembrane</keyword>
<evidence type="ECO:0000256" key="3">
    <source>
        <dbReference type="ARBA" id="ARBA00022475"/>
    </source>
</evidence>
<evidence type="ECO:0000256" key="4">
    <source>
        <dbReference type="ARBA" id="ARBA00022692"/>
    </source>
</evidence>
<keyword evidence="2" id="KW-0813">Transport</keyword>
<dbReference type="PANTHER" id="PTHR30561">
    <property type="entry name" value="SMR FAMILY PROTON-DEPENDENT DRUG EFFLUX TRANSPORTER SUGE"/>
    <property type="match status" value="1"/>
</dbReference>
<dbReference type="Proteomes" id="UP000193570">
    <property type="component" value="Unassembled WGS sequence"/>
</dbReference>
<dbReference type="AlphaFoldDB" id="A0A1X7A462"/>
<evidence type="ECO:0000256" key="7">
    <source>
        <dbReference type="ARBA" id="ARBA00038032"/>
    </source>
</evidence>
<name>A0A1X7A462_9RHOB</name>
<evidence type="ECO:0000313" key="10">
    <source>
        <dbReference type="EMBL" id="SLN69712.1"/>
    </source>
</evidence>
<dbReference type="RefSeq" id="WP_085793283.1">
    <property type="nucleotide sequence ID" value="NZ_FWFK01000007.1"/>
</dbReference>
<dbReference type="GO" id="GO:0031460">
    <property type="term" value="P:glycine betaine transport"/>
    <property type="evidence" value="ECO:0007669"/>
    <property type="project" value="TreeGrafter"/>
</dbReference>
<feature type="transmembrane region" description="Helical" evidence="9">
    <location>
        <begin position="61"/>
        <end position="82"/>
    </location>
</feature>
<dbReference type="GO" id="GO:0015220">
    <property type="term" value="F:choline transmembrane transporter activity"/>
    <property type="evidence" value="ECO:0007669"/>
    <property type="project" value="TreeGrafter"/>
</dbReference>
<comment type="subcellular location">
    <subcellularLocation>
        <location evidence="1 8">Cell membrane</location>
        <topology evidence="1 8">Multi-pass membrane protein</topology>
    </subcellularLocation>
</comment>
<dbReference type="GO" id="GO:1990961">
    <property type="term" value="P:xenobiotic detoxification by transmembrane export across the plasma membrane"/>
    <property type="evidence" value="ECO:0007669"/>
    <property type="project" value="UniProtKB-ARBA"/>
</dbReference>
<feature type="transmembrane region" description="Helical" evidence="9">
    <location>
        <begin position="37"/>
        <end position="54"/>
    </location>
</feature>
<reference evidence="10 11" key="1">
    <citation type="submission" date="2017-03" db="EMBL/GenBank/DDBJ databases">
        <authorList>
            <person name="Afonso C.L."/>
            <person name="Miller P.J."/>
            <person name="Scott M.A."/>
            <person name="Spackman E."/>
            <person name="Goraichik I."/>
            <person name="Dimitrov K.M."/>
            <person name="Suarez D.L."/>
            <person name="Swayne D.E."/>
        </authorList>
    </citation>
    <scope>NUCLEOTIDE SEQUENCE [LARGE SCALE GENOMIC DNA]</scope>
    <source>
        <strain evidence="10 11">CECT 8625</strain>
    </source>
</reference>
<evidence type="ECO:0000256" key="9">
    <source>
        <dbReference type="SAM" id="Phobius"/>
    </source>
</evidence>
<dbReference type="Pfam" id="PF00893">
    <property type="entry name" value="Multi_Drug_Res"/>
    <property type="match status" value="1"/>
</dbReference>
<keyword evidence="6 9" id="KW-0472">Membrane</keyword>
<evidence type="ECO:0000256" key="2">
    <source>
        <dbReference type="ARBA" id="ARBA00022448"/>
    </source>
</evidence>
<dbReference type="SUPFAM" id="SSF103481">
    <property type="entry name" value="Multidrug resistance efflux transporter EmrE"/>
    <property type="match status" value="1"/>
</dbReference>
<proteinExistence type="inferred from homology"/>